<evidence type="ECO:0000313" key="2">
    <source>
        <dbReference type="Proteomes" id="UP000548476"/>
    </source>
</evidence>
<evidence type="ECO:0000313" key="1">
    <source>
        <dbReference type="EMBL" id="MBB6039317.1"/>
    </source>
</evidence>
<evidence type="ECO:0008006" key="3">
    <source>
        <dbReference type="Google" id="ProtNLM"/>
    </source>
</evidence>
<protein>
    <recommendedName>
        <fullName evidence="3">HK97 gp10 family phage protein</fullName>
    </recommendedName>
</protein>
<dbReference type="EMBL" id="JACHGT010000021">
    <property type="protein sequence ID" value="MBB6039317.1"/>
    <property type="molecule type" value="Genomic_DNA"/>
</dbReference>
<name>A0A841G0Y4_9ACTN</name>
<dbReference type="RefSeq" id="WP_184792410.1">
    <property type="nucleotide sequence ID" value="NZ_BONT01000077.1"/>
</dbReference>
<reference evidence="1 2" key="1">
    <citation type="submission" date="2020-08" db="EMBL/GenBank/DDBJ databases">
        <title>Genomic Encyclopedia of Type Strains, Phase IV (KMG-IV): sequencing the most valuable type-strain genomes for metagenomic binning, comparative biology and taxonomic classification.</title>
        <authorList>
            <person name="Goeker M."/>
        </authorList>
    </citation>
    <scope>NUCLEOTIDE SEQUENCE [LARGE SCALE GENOMIC DNA]</scope>
    <source>
        <strain evidence="1 2">YIM 65646</strain>
    </source>
</reference>
<comment type="caution">
    <text evidence="1">The sequence shown here is derived from an EMBL/GenBank/DDBJ whole genome shotgun (WGS) entry which is preliminary data.</text>
</comment>
<proteinExistence type="predicted"/>
<sequence length="128" mass="13294">MAREAFTIDVDGAAQLRRTLRKAGADAADLKDANAAAAAIVARAGAAAAPRRTGRLAASVRGNRAVGAAVVRAGGARVPYAAPIHWGWPRRGIAAQPFLSDAARATEALWLAAFFRDMQSICDTVRGV</sequence>
<dbReference type="Proteomes" id="UP000548476">
    <property type="component" value="Unassembled WGS sequence"/>
</dbReference>
<dbReference type="AlphaFoldDB" id="A0A841G0Y4"/>
<keyword evidence="2" id="KW-1185">Reference proteome</keyword>
<gene>
    <name evidence="1" type="ORF">HNR73_007211</name>
</gene>
<accession>A0A841G0Y4</accession>
<organism evidence="1 2">
    <name type="scientific">Phytomonospora endophytica</name>
    <dbReference type="NCBI Taxonomy" id="714109"/>
    <lineage>
        <taxon>Bacteria</taxon>
        <taxon>Bacillati</taxon>
        <taxon>Actinomycetota</taxon>
        <taxon>Actinomycetes</taxon>
        <taxon>Micromonosporales</taxon>
        <taxon>Micromonosporaceae</taxon>
        <taxon>Phytomonospora</taxon>
    </lineage>
</organism>